<keyword evidence="1" id="KW-0472">Membrane</keyword>
<gene>
    <name evidence="2" type="ORF">DIT97_26420</name>
</gene>
<feature type="transmembrane region" description="Helical" evidence="1">
    <location>
        <begin position="44"/>
        <end position="65"/>
    </location>
</feature>
<reference evidence="2 3" key="1">
    <citation type="journal article" date="2018" name="Nat. Biotechnol.">
        <title>A standardized bacterial taxonomy based on genome phylogeny substantially revises the tree of life.</title>
        <authorList>
            <person name="Parks D.H."/>
            <person name="Chuvochina M."/>
            <person name="Waite D.W."/>
            <person name="Rinke C."/>
            <person name="Skarshewski A."/>
            <person name="Chaumeil P.A."/>
            <person name="Hugenholtz P."/>
        </authorList>
    </citation>
    <scope>NUCLEOTIDE SEQUENCE [LARGE SCALE GENOMIC DNA]</scope>
    <source>
        <strain evidence="2">UBA9375</strain>
    </source>
</reference>
<dbReference type="AlphaFoldDB" id="A0A3D3RED4"/>
<sequence>MFHFHPDNLKADLPVFSEGPFNSKRTCVRCCAVRKEHFYRGFTLVELLMSMAISSILIVALAGIVTATQSAWQHTRGIEDSQAQINAAFDRIKLMISQAGVYHVSGQSPRAGIAVVSNSWNSIDIPNTLVVWSGGRNGGLSEQGTITRLPELSEILIYTVDPADPHNLIEIAFPNAGNTIDFNSSSFNNTIRSAIQSSQAESALLSNRIKCSQYILGGNPWGPMAGNVFFSLVKTPSDSSLSSVSPGTADWMNLSWPQGTASASSGLRQVTVNCEVQFETAEQTEWNEINSTSALPFFASGSRYYAYTP</sequence>
<evidence type="ECO:0000313" key="2">
    <source>
        <dbReference type="EMBL" id="HCO26377.1"/>
    </source>
</evidence>
<dbReference type="InterPro" id="IPR012902">
    <property type="entry name" value="N_methyl_site"/>
</dbReference>
<dbReference type="Pfam" id="PF07963">
    <property type="entry name" value="N_methyl"/>
    <property type="match status" value="1"/>
</dbReference>
<keyword evidence="1" id="KW-0812">Transmembrane</keyword>
<dbReference type="PROSITE" id="PS00409">
    <property type="entry name" value="PROKAR_NTER_METHYL"/>
    <property type="match status" value="1"/>
</dbReference>
<comment type="caution">
    <text evidence="2">The sequence shown here is derived from an EMBL/GenBank/DDBJ whole genome shotgun (WGS) entry which is preliminary data.</text>
</comment>
<dbReference type="EMBL" id="DQAY01000157">
    <property type="protein sequence ID" value="HCO26377.1"/>
    <property type="molecule type" value="Genomic_DNA"/>
</dbReference>
<evidence type="ECO:0008006" key="4">
    <source>
        <dbReference type="Google" id="ProtNLM"/>
    </source>
</evidence>
<proteinExistence type="predicted"/>
<dbReference type="Proteomes" id="UP000263642">
    <property type="component" value="Unassembled WGS sequence"/>
</dbReference>
<name>A0A3D3RED4_9PLAN</name>
<evidence type="ECO:0000256" key="1">
    <source>
        <dbReference type="SAM" id="Phobius"/>
    </source>
</evidence>
<accession>A0A3D3RED4</accession>
<protein>
    <recommendedName>
        <fullName evidence="4">Prepilin-type N-terminal cleavage/methylation domain-containing protein</fullName>
    </recommendedName>
</protein>
<keyword evidence="1" id="KW-1133">Transmembrane helix</keyword>
<dbReference type="NCBIfam" id="TIGR02532">
    <property type="entry name" value="IV_pilin_GFxxxE"/>
    <property type="match status" value="1"/>
</dbReference>
<evidence type="ECO:0000313" key="3">
    <source>
        <dbReference type="Proteomes" id="UP000263642"/>
    </source>
</evidence>
<organism evidence="2 3">
    <name type="scientific">Gimesia maris</name>
    <dbReference type="NCBI Taxonomy" id="122"/>
    <lineage>
        <taxon>Bacteria</taxon>
        <taxon>Pseudomonadati</taxon>
        <taxon>Planctomycetota</taxon>
        <taxon>Planctomycetia</taxon>
        <taxon>Planctomycetales</taxon>
        <taxon>Planctomycetaceae</taxon>
        <taxon>Gimesia</taxon>
    </lineage>
</organism>